<dbReference type="InterPro" id="IPR025736">
    <property type="entry name" value="PucR_C-HTH_dom"/>
</dbReference>
<dbReference type="RefSeq" id="WP_307242713.1">
    <property type="nucleotide sequence ID" value="NZ_JAUSQZ010000001.1"/>
</dbReference>
<protein>
    <submittedName>
        <fullName evidence="2">Membrane protein YgcG</fullName>
    </submittedName>
</protein>
<dbReference type="PANTHER" id="PTHR33744">
    <property type="entry name" value="CARBOHYDRATE DIACID REGULATOR"/>
    <property type="match status" value="1"/>
</dbReference>
<reference evidence="2 3" key="1">
    <citation type="submission" date="2023-07" db="EMBL/GenBank/DDBJ databases">
        <title>Sequencing the genomes of 1000 actinobacteria strains.</title>
        <authorList>
            <person name="Klenk H.-P."/>
        </authorList>
    </citation>
    <scope>NUCLEOTIDE SEQUENCE [LARGE SCALE GENOMIC DNA]</scope>
    <source>
        <strain evidence="2 3">DSM 44388</strain>
    </source>
</reference>
<dbReference type="SUPFAM" id="SSF46689">
    <property type="entry name" value="Homeodomain-like"/>
    <property type="match status" value="1"/>
</dbReference>
<dbReference type="EMBL" id="JAUSQZ010000001">
    <property type="protein sequence ID" value="MDP9827072.1"/>
    <property type="molecule type" value="Genomic_DNA"/>
</dbReference>
<dbReference type="PANTHER" id="PTHR33744:SF17">
    <property type="entry name" value="CONSERVED PROTEIN"/>
    <property type="match status" value="1"/>
</dbReference>
<comment type="caution">
    <text evidence="2">The sequence shown here is derived from an EMBL/GenBank/DDBJ whole genome shotgun (WGS) entry which is preliminary data.</text>
</comment>
<dbReference type="InterPro" id="IPR051448">
    <property type="entry name" value="CdaR-like_regulators"/>
</dbReference>
<organism evidence="2 3">
    <name type="scientific">Kineosporia succinea</name>
    <dbReference type="NCBI Taxonomy" id="84632"/>
    <lineage>
        <taxon>Bacteria</taxon>
        <taxon>Bacillati</taxon>
        <taxon>Actinomycetota</taxon>
        <taxon>Actinomycetes</taxon>
        <taxon>Kineosporiales</taxon>
        <taxon>Kineosporiaceae</taxon>
        <taxon>Kineosporia</taxon>
    </lineage>
</organism>
<dbReference type="Gene3D" id="1.10.10.2840">
    <property type="entry name" value="PucR C-terminal helix-turn-helix domain"/>
    <property type="match status" value="1"/>
</dbReference>
<dbReference type="InterPro" id="IPR009057">
    <property type="entry name" value="Homeodomain-like_sf"/>
</dbReference>
<evidence type="ECO:0000313" key="2">
    <source>
        <dbReference type="EMBL" id="MDP9827072.1"/>
    </source>
</evidence>
<keyword evidence="3" id="KW-1185">Reference proteome</keyword>
<evidence type="ECO:0000313" key="3">
    <source>
        <dbReference type="Proteomes" id="UP001235712"/>
    </source>
</evidence>
<dbReference type="Pfam" id="PF13556">
    <property type="entry name" value="HTH_30"/>
    <property type="match status" value="1"/>
</dbReference>
<accession>A0ABT9P3M1</accession>
<dbReference type="InterPro" id="IPR042070">
    <property type="entry name" value="PucR_C-HTH_sf"/>
</dbReference>
<proteinExistence type="predicted"/>
<name>A0ABT9P3M1_9ACTN</name>
<feature type="domain" description="PucR C-terminal helix-turn-helix" evidence="1">
    <location>
        <begin position="345"/>
        <end position="402"/>
    </location>
</feature>
<evidence type="ECO:0000259" key="1">
    <source>
        <dbReference type="Pfam" id="PF13556"/>
    </source>
</evidence>
<sequence>MTAAAAESDPRALQELVDDVSDLLQAPAVLEDLGFALVAYGSQSPEGVDQVRAATILRKTATSQVRTYFLEHGIASATGPVRIPADESRQIAARVCIPVRSGGRTHGYLWVVEPPTGVAGDALARVTPLADRAGVLLARRAGVADERASLVDAFLLEDASDGAGGSAGEVPGRVVGAWRRLVELGEVNPGEPFVVADFRRPGEVRRRSVLSVPVGADADLVTRRVTRQLPAGAVAGVSEPCGFPGGSGGTGGSGGAGGAGGPGFAGGPGGVGGSAGAGVPVGPAIAARQAAAAAVTALARPQLGPVLSWSRLGFYRVLASGPAAVEALVAGTPAALLREKADADLIRTVLVWLDSGGNAARTAAALSVHRQTLYYRLERVEQLTGVDLDEGEARLGLHLGLALGEVLARSGD</sequence>
<gene>
    <name evidence="2" type="ORF">J2S57_002821</name>
</gene>
<dbReference type="Proteomes" id="UP001235712">
    <property type="component" value="Unassembled WGS sequence"/>
</dbReference>